<evidence type="ECO:0000256" key="1">
    <source>
        <dbReference type="ARBA" id="ARBA00023015"/>
    </source>
</evidence>
<dbReference type="SUPFAM" id="SSF46689">
    <property type="entry name" value="Homeodomain-like"/>
    <property type="match status" value="1"/>
</dbReference>
<dbReference type="GO" id="GO:0000976">
    <property type="term" value="F:transcription cis-regulatory region binding"/>
    <property type="evidence" value="ECO:0007669"/>
    <property type="project" value="TreeGrafter"/>
</dbReference>
<keyword evidence="2 5" id="KW-0238">DNA-binding</keyword>
<dbReference type="EMBL" id="FQZQ01000030">
    <property type="protein sequence ID" value="SHK45091.1"/>
    <property type="molecule type" value="Genomic_DNA"/>
</dbReference>
<name>A0A1M6SK25_9RHOB</name>
<dbReference type="Proteomes" id="UP000183982">
    <property type="component" value="Unassembled WGS sequence"/>
</dbReference>
<evidence type="ECO:0000256" key="3">
    <source>
        <dbReference type="ARBA" id="ARBA00023163"/>
    </source>
</evidence>
<evidence type="ECO:0000313" key="5">
    <source>
        <dbReference type="EMBL" id="SHK45091.1"/>
    </source>
</evidence>
<proteinExistence type="predicted"/>
<dbReference type="GO" id="GO:0005829">
    <property type="term" value="C:cytosol"/>
    <property type="evidence" value="ECO:0007669"/>
    <property type="project" value="TreeGrafter"/>
</dbReference>
<reference evidence="6" key="1">
    <citation type="submission" date="2016-11" db="EMBL/GenBank/DDBJ databases">
        <authorList>
            <person name="Varghese N."/>
            <person name="Submissions S."/>
        </authorList>
    </citation>
    <scope>NUCLEOTIDE SEQUENCE [LARGE SCALE GENOMIC DNA]</scope>
    <source>
        <strain evidence="6">DSM 100564</strain>
    </source>
</reference>
<gene>
    <name evidence="5" type="ORF">SAMN05444000_13015</name>
</gene>
<accession>A0A1M6SK25</accession>
<keyword evidence="6" id="KW-1185">Reference proteome</keyword>
<evidence type="ECO:0000259" key="4">
    <source>
        <dbReference type="PROSITE" id="PS01124"/>
    </source>
</evidence>
<evidence type="ECO:0000256" key="2">
    <source>
        <dbReference type="ARBA" id="ARBA00023125"/>
    </source>
</evidence>
<keyword evidence="1" id="KW-0805">Transcription regulation</keyword>
<dbReference type="Pfam" id="PF12625">
    <property type="entry name" value="Arabinose_bd"/>
    <property type="match status" value="1"/>
</dbReference>
<dbReference type="STRING" id="1470563.SAMN05444000_13015"/>
<dbReference type="Gene3D" id="1.10.10.60">
    <property type="entry name" value="Homeodomain-like"/>
    <property type="match status" value="1"/>
</dbReference>
<sequence>MILQKKNERFLHVCNEISNKLGDAKMEQLVRRVGVDPKHRADADVTTLQEAQLLREACKSAEDISFAARIGSTFRQSQTLTGYIAKSSKTLGSAIENSARFYTLADSETNFDLSRTSSEDVMKIENNNGALLRHHRFQEFLVFGLLARLRVLAGVDFFPEKLCLQHEVGDHQQPFTKLAGCRVEFASEFTGIVFGQTTLDLPMANYDPSLVDYLSELGANMLAAHGTHRDSYRAQVEKHLIKQLPGRILSADEVADKLAMSRRTLTRHLTAEGTGFREIVDGLRFDIAKTYLKDGLSISEIAFMLGYADHAAFSTAFTRWAGQSPRTFQKSNQGH</sequence>
<evidence type="ECO:0000313" key="6">
    <source>
        <dbReference type="Proteomes" id="UP000183982"/>
    </source>
</evidence>
<dbReference type="PROSITE" id="PS01124">
    <property type="entry name" value="HTH_ARAC_FAMILY_2"/>
    <property type="match status" value="1"/>
</dbReference>
<dbReference type="GO" id="GO:0003700">
    <property type="term" value="F:DNA-binding transcription factor activity"/>
    <property type="evidence" value="ECO:0007669"/>
    <property type="project" value="InterPro"/>
</dbReference>
<feature type="domain" description="HTH araC/xylS-type" evidence="4">
    <location>
        <begin position="230"/>
        <end position="331"/>
    </location>
</feature>
<dbReference type="InterPro" id="IPR032687">
    <property type="entry name" value="AraC-type_N"/>
</dbReference>
<dbReference type="SMART" id="SM00342">
    <property type="entry name" value="HTH_ARAC"/>
    <property type="match status" value="1"/>
</dbReference>
<keyword evidence="3" id="KW-0804">Transcription</keyword>
<dbReference type="InterPro" id="IPR018060">
    <property type="entry name" value="HTH_AraC"/>
</dbReference>
<dbReference type="PANTHER" id="PTHR47894:SF4">
    <property type="entry name" value="HTH-TYPE TRANSCRIPTIONAL REGULATOR GADX"/>
    <property type="match status" value="1"/>
</dbReference>
<dbReference type="Pfam" id="PF12833">
    <property type="entry name" value="HTH_18"/>
    <property type="match status" value="1"/>
</dbReference>
<organism evidence="5 6">
    <name type="scientific">Shimia gijangensis</name>
    <dbReference type="NCBI Taxonomy" id="1470563"/>
    <lineage>
        <taxon>Bacteria</taxon>
        <taxon>Pseudomonadati</taxon>
        <taxon>Pseudomonadota</taxon>
        <taxon>Alphaproteobacteria</taxon>
        <taxon>Rhodobacterales</taxon>
        <taxon>Roseobacteraceae</taxon>
    </lineage>
</organism>
<dbReference type="InterPro" id="IPR009057">
    <property type="entry name" value="Homeodomain-like_sf"/>
</dbReference>
<dbReference type="PANTHER" id="PTHR47894">
    <property type="entry name" value="HTH-TYPE TRANSCRIPTIONAL REGULATOR GADX"/>
    <property type="match status" value="1"/>
</dbReference>
<dbReference type="AlphaFoldDB" id="A0A1M6SK25"/>
<protein>
    <submittedName>
        <fullName evidence="5">AraC-type DNA-binding protein</fullName>
    </submittedName>
</protein>